<sequence>MEKANIIGINYEPSDTIEKQGKKKDVDKYIKSGYYVKEHRNGYWVLNKPARLIVTLADSSCQRVVNMKNDVCYFYKQQRISEKLVYKFRNDINNGIITIFIDEYGNCLLS</sequence>
<name>A0A6B4JKX5_CLOBO</name>
<comment type="caution">
    <text evidence="1">The sequence shown here is derived from an EMBL/GenBank/DDBJ whole genome shotgun (WGS) entry which is preliminary data.</text>
</comment>
<evidence type="ECO:0000313" key="2">
    <source>
        <dbReference type="Proteomes" id="UP000486903"/>
    </source>
</evidence>
<reference evidence="1 2" key="1">
    <citation type="submission" date="2019-04" db="EMBL/GenBank/DDBJ databases">
        <title>Genome sequencing of Clostridium botulinum Groups I-IV and Clostridium butyricum.</title>
        <authorList>
            <person name="Brunt J."/>
            <person name="Van Vliet A.H.M."/>
            <person name="Stringer S.C."/>
            <person name="Carter A.T."/>
            <person name="Peck M.W."/>
        </authorList>
    </citation>
    <scope>NUCLEOTIDE SEQUENCE [LARGE SCALE GENOMIC DNA]</scope>
    <source>
        <strain evidence="1 2">BL81</strain>
    </source>
</reference>
<proteinExistence type="predicted"/>
<accession>A0A6B4JKX5</accession>
<gene>
    <name evidence="1" type="ORF">FDG31_03905</name>
</gene>
<protein>
    <submittedName>
        <fullName evidence="1">Uncharacterized protein</fullName>
    </submittedName>
</protein>
<dbReference type="RefSeq" id="WP_003373794.1">
    <property type="nucleotide sequence ID" value="NZ_JACBBA010000002.1"/>
</dbReference>
<dbReference type="EMBL" id="SXFB01000002">
    <property type="protein sequence ID" value="NFV25318.1"/>
    <property type="molecule type" value="Genomic_DNA"/>
</dbReference>
<organism evidence="1 2">
    <name type="scientific">Clostridium botulinum</name>
    <dbReference type="NCBI Taxonomy" id="1491"/>
    <lineage>
        <taxon>Bacteria</taxon>
        <taxon>Bacillati</taxon>
        <taxon>Bacillota</taxon>
        <taxon>Clostridia</taxon>
        <taxon>Eubacteriales</taxon>
        <taxon>Clostridiaceae</taxon>
        <taxon>Clostridium</taxon>
    </lineage>
</organism>
<dbReference type="Proteomes" id="UP000486903">
    <property type="component" value="Unassembled WGS sequence"/>
</dbReference>
<evidence type="ECO:0000313" key="1">
    <source>
        <dbReference type="EMBL" id="NFV25318.1"/>
    </source>
</evidence>
<dbReference type="AlphaFoldDB" id="A0A6B4JKX5"/>